<dbReference type="Gene3D" id="1.10.3480.10">
    <property type="entry name" value="TorD-like"/>
    <property type="match status" value="1"/>
</dbReference>
<name>A0A1H4BEF1_9BACT</name>
<evidence type="ECO:0000313" key="2">
    <source>
        <dbReference type="EMBL" id="SEA46510.1"/>
    </source>
</evidence>
<dbReference type="PANTHER" id="PTHR34227:SF1">
    <property type="entry name" value="DIMETHYL SULFOXIDE REDUCTASE CHAPERONE-RELATED"/>
    <property type="match status" value="1"/>
</dbReference>
<dbReference type="Proteomes" id="UP000199409">
    <property type="component" value="Unassembled WGS sequence"/>
</dbReference>
<evidence type="ECO:0000313" key="3">
    <source>
        <dbReference type="Proteomes" id="UP000199409"/>
    </source>
</evidence>
<dbReference type="STRING" id="37625.SAMN05660420_02165"/>
<dbReference type="Pfam" id="PF02613">
    <property type="entry name" value="Nitrate_red_del"/>
    <property type="match status" value="1"/>
</dbReference>
<dbReference type="AlphaFoldDB" id="A0A1H4BEF1"/>
<protein>
    <submittedName>
        <fullName evidence="2">Chaperone TorD involved in molybdoenzyme TorA maturation</fullName>
    </submittedName>
</protein>
<sequence>MSNHALQEAAAVSELAAAIYLKAPSAELINELKSVFTDPEEFSEEPLNLLLEEYHELFFNPVSTHFICPFESFAREQRYWGEAAIDVREYYRQAEFDPQSLRSEVYWKNQRMPDQIGFEMAFFSALLKSAEAQADAADELLKTARMFHTEHINSWMGEYGARLQREARTSLYRLLGTLTCEVAEISLEEG</sequence>
<dbReference type="PANTHER" id="PTHR34227">
    <property type="entry name" value="CHAPERONE PROTEIN YCDY"/>
    <property type="match status" value="1"/>
</dbReference>
<accession>A0A1H4BEF1</accession>
<reference evidence="2 3" key="1">
    <citation type="submission" date="2016-10" db="EMBL/GenBank/DDBJ databases">
        <authorList>
            <person name="de Groot N.N."/>
        </authorList>
    </citation>
    <scope>NUCLEOTIDE SEQUENCE [LARGE SCALE GENOMIC DNA]</scope>
    <source>
        <strain evidence="2 3">DSM 7343</strain>
    </source>
</reference>
<dbReference type="RefSeq" id="WP_092348093.1">
    <property type="nucleotide sequence ID" value="NZ_FNQN01000006.1"/>
</dbReference>
<dbReference type="EMBL" id="FNQN01000006">
    <property type="protein sequence ID" value="SEA46510.1"/>
    <property type="molecule type" value="Genomic_DNA"/>
</dbReference>
<keyword evidence="1" id="KW-0143">Chaperone</keyword>
<evidence type="ECO:0000256" key="1">
    <source>
        <dbReference type="ARBA" id="ARBA00023186"/>
    </source>
</evidence>
<dbReference type="OrthoDB" id="9795302at2"/>
<dbReference type="InterPro" id="IPR036411">
    <property type="entry name" value="TorD-like_sf"/>
</dbReference>
<proteinExistence type="predicted"/>
<keyword evidence="3" id="KW-1185">Reference proteome</keyword>
<dbReference type="SUPFAM" id="SSF89155">
    <property type="entry name" value="TorD-like"/>
    <property type="match status" value="1"/>
</dbReference>
<dbReference type="InterPro" id="IPR050289">
    <property type="entry name" value="TorD/DmsD_chaperones"/>
</dbReference>
<organism evidence="2 3">
    <name type="scientific">Desulfuromusa kysingii</name>
    <dbReference type="NCBI Taxonomy" id="37625"/>
    <lineage>
        <taxon>Bacteria</taxon>
        <taxon>Pseudomonadati</taxon>
        <taxon>Thermodesulfobacteriota</taxon>
        <taxon>Desulfuromonadia</taxon>
        <taxon>Desulfuromonadales</taxon>
        <taxon>Geopsychrobacteraceae</taxon>
        <taxon>Desulfuromusa</taxon>
    </lineage>
</organism>
<dbReference type="InterPro" id="IPR020945">
    <property type="entry name" value="DMSO/NO3_reduct_chaperone"/>
</dbReference>
<gene>
    <name evidence="2" type="ORF">SAMN05660420_02165</name>
</gene>